<name>A0A4Y8KSC4_9MICO</name>
<feature type="region of interest" description="Disordered" evidence="1">
    <location>
        <begin position="14"/>
        <end position="33"/>
    </location>
</feature>
<dbReference type="RefSeq" id="WP_134173922.1">
    <property type="nucleotide sequence ID" value="NZ_SODI01000001.1"/>
</dbReference>
<evidence type="ECO:0000256" key="1">
    <source>
        <dbReference type="SAM" id="MobiDB-lite"/>
    </source>
</evidence>
<dbReference type="Proteomes" id="UP000298218">
    <property type="component" value="Unassembled WGS sequence"/>
</dbReference>
<dbReference type="AlphaFoldDB" id="A0A4Y8KSC4"/>
<comment type="caution">
    <text evidence="2">The sequence shown here is derived from an EMBL/GenBank/DDBJ whole genome shotgun (WGS) entry which is preliminary data.</text>
</comment>
<reference evidence="2 3" key="1">
    <citation type="submission" date="2019-03" db="EMBL/GenBank/DDBJ databases">
        <title>Genomics of glacier-inhabiting Cryobacterium strains.</title>
        <authorList>
            <person name="Liu Q."/>
            <person name="Xin Y.-H."/>
        </authorList>
    </citation>
    <scope>NUCLEOTIDE SEQUENCE [LARGE SCALE GENOMIC DNA]</scope>
    <source>
        <strain evidence="2 3">CGMCC 1.4292</strain>
    </source>
</reference>
<dbReference type="OrthoDB" id="4555285at2"/>
<protein>
    <recommendedName>
        <fullName evidence="4">Head-tail adaptor protein</fullName>
    </recommendedName>
</protein>
<keyword evidence="3" id="KW-1185">Reference proteome</keyword>
<dbReference type="EMBL" id="SOHQ01000013">
    <property type="protein sequence ID" value="TFD80873.1"/>
    <property type="molecule type" value="Genomic_DNA"/>
</dbReference>
<evidence type="ECO:0000313" key="3">
    <source>
        <dbReference type="Proteomes" id="UP000298218"/>
    </source>
</evidence>
<organism evidence="2 3">
    <name type="scientific">Cryobacterium psychrophilum</name>
    <dbReference type="NCBI Taxonomy" id="41988"/>
    <lineage>
        <taxon>Bacteria</taxon>
        <taxon>Bacillati</taxon>
        <taxon>Actinomycetota</taxon>
        <taxon>Actinomycetes</taxon>
        <taxon>Micrococcales</taxon>
        <taxon>Microbacteriaceae</taxon>
        <taxon>Cryobacterium</taxon>
    </lineage>
</organism>
<feature type="compositionally biased region" description="Polar residues" evidence="1">
    <location>
        <begin position="23"/>
        <end position="33"/>
    </location>
</feature>
<sequence length="116" mass="12194">MDLLFGQAVFRDRRKSAPDPYNPGSTIPGSWSDPDTVTIQGAFVASSSSSSVATATRTQTLTAKSLFCDAASDVLVGDRIRAGAESYQVDAKPAADVNPFTGWQPAQEIPLEEASG</sequence>
<evidence type="ECO:0000313" key="2">
    <source>
        <dbReference type="EMBL" id="TFD80873.1"/>
    </source>
</evidence>
<feature type="region of interest" description="Disordered" evidence="1">
    <location>
        <begin position="94"/>
        <end position="116"/>
    </location>
</feature>
<accession>A0A4Y8KSC4</accession>
<evidence type="ECO:0008006" key="4">
    <source>
        <dbReference type="Google" id="ProtNLM"/>
    </source>
</evidence>
<gene>
    <name evidence="2" type="ORF">E3T53_04430</name>
</gene>
<proteinExistence type="predicted"/>